<dbReference type="PANTHER" id="PTHR11697:SF230">
    <property type="entry name" value="ZINC FINGER, MYM DOMAIN CONTAINING 1"/>
    <property type="match status" value="1"/>
</dbReference>
<name>A0A2R6WBQ9_MARPO</name>
<keyword evidence="2" id="KW-1185">Reference proteome</keyword>
<organism evidence="1 2">
    <name type="scientific">Marchantia polymorpha</name>
    <name type="common">Common liverwort</name>
    <name type="synonym">Marchantia aquatica</name>
    <dbReference type="NCBI Taxonomy" id="3197"/>
    <lineage>
        <taxon>Eukaryota</taxon>
        <taxon>Viridiplantae</taxon>
        <taxon>Streptophyta</taxon>
        <taxon>Embryophyta</taxon>
        <taxon>Marchantiophyta</taxon>
        <taxon>Marchantiopsida</taxon>
        <taxon>Marchantiidae</taxon>
        <taxon>Marchantiales</taxon>
        <taxon>Marchantiaceae</taxon>
        <taxon>Marchantia</taxon>
    </lineage>
</organism>
<dbReference type="OMA" id="RATYIRD"/>
<gene>
    <name evidence="1" type="ORF">MARPO_0113s0024</name>
</gene>
<dbReference type="Gramene" id="Mp1g02760.1">
    <property type="protein sequence ID" value="Mp1g02760.1.cds"/>
    <property type="gene ID" value="Mp1g02760"/>
</dbReference>
<dbReference type="OrthoDB" id="6621980at2759"/>
<dbReference type="Proteomes" id="UP000244005">
    <property type="component" value="Unassembled WGS sequence"/>
</dbReference>
<evidence type="ECO:0000313" key="2">
    <source>
        <dbReference type="Proteomes" id="UP000244005"/>
    </source>
</evidence>
<reference evidence="2" key="1">
    <citation type="journal article" date="2017" name="Cell">
        <title>Insights into land plant evolution garnered from the Marchantia polymorpha genome.</title>
        <authorList>
            <person name="Bowman J.L."/>
            <person name="Kohchi T."/>
            <person name="Yamato K.T."/>
            <person name="Jenkins J."/>
            <person name="Shu S."/>
            <person name="Ishizaki K."/>
            <person name="Yamaoka S."/>
            <person name="Nishihama R."/>
            <person name="Nakamura Y."/>
            <person name="Berger F."/>
            <person name="Adam C."/>
            <person name="Aki S.S."/>
            <person name="Althoff F."/>
            <person name="Araki T."/>
            <person name="Arteaga-Vazquez M.A."/>
            <person name="Balasubrmanian S."/>
            <person name="Barry K."/>
            <person name="Bauer D."/>
            <person name="Boehm C.R."/>
            <person name="Briginshaw L."/>
            <person name="Caballero-Perez J."/>
            <person name="Catarino B."/>
            <person name="Chen F."/>
            <person name="Chiyoda S."/>
            <person name="Chovatia M."/>
            <person name="Davies K.M."/>
            <person name="Delmans M."/>
            <person name="Demura T."/>
            <person name="Dierschke T."/>
            <person name="Dolan L."/>
            <person name="Dorantes-Acosta A.E."/>
            <person name="Eklund D.M."/>
            <person name="Florent S.N."/>
            <person name="Flores-Sandoval E."/>
            <person name="Fujiyama A."/>
            <person name="Fukuzawa H."/>
            <person name="Galik B."/>
            <person name="Grimanelli D."/>
            <person name="Grimwood J."/>
            <person name="Grossniklaus U."/>
            <person name="Hamada T."/>
            <person name="Haseloff J."/>
            <person name="Hetherington A.J."/>
            <person name="Higo A."/>
            <person name="Hirakawa Y."/>
            <person name="Hundley H.N."/>
            <person name="Ikeda Y."/>
            <person name="Inoue K."/>
            <person name="Inoue S.I."/>
            <person name="Ishida S."/>
            <person name="Jia Q."/>
            <person name="Kakita M."/>
            <person name="Kanazawa T."/>
            <person name="Kawai Y."/>
            <person name="Kawashima T."/>
            <person name="Kennedy M."/>
            <person name="Kinose K."/>
            <person name="Kinoshita T."/>
            <person name="Kohara Y."/>
            <person name="Koide E."/>
            <person name="Komatsu K."/>
            <person name="Kopischke S."/>
            <person name="Kubo M."/>
            <person name="Kyozuka J."/>
            <person name="Lagercrantz U."/>
            <person name="Lin S.S."/>
            <person name="Lindquist E."/>
            <person name="Lipzen A.M."/>
            <person name="Lu C.W."/>
            <person name="De Luna E."/>
            <person name="Martienssen R.A."/>
            <person name="Minamino N."/>
            <person name="Mizutani M."/>
            <person name="Mizutani M."/>
            <person name="Mochizuki N."/>
            <person name="Monte I."/>
            <person name="Mosher R."/>
            <person name="Nagasaki H."/>
            <person name="Nakagami H."/>
            <person name="Naramoto S."/>
            <person name="Nishitani K."/>
            <person name="Ohtani M."/>
            <person name="Okamoto T."/>
            <person name="Okumura M."/>
            <person name="Phillips J."/>
            <person name="Pollak B."/>
            <person name="Reinders A."/>
            <person name="Rovekamp M."/>
            <person name="Sano R."/>
            <person name="Sawa S."/>
            <person name="Schmid M.W."/>
            <person name="Shirakawa M."/>
            <person name="Solano R."/>
            <person name="Spunde A."/>
            <person name="Suetsugu N."/>
            <person name="Sugano S."/>
            <person name="Sugiyama A."/>
            <person name="Sun R."/>
            <person name="Suzuki Y."/>
            <person name="Takenaka M."/>
            <person name="Takezawa D."/>
            <person name="Tomogane H."/>
            <person name="Tsuzuki M."/>
            <person name="Ueda T."/>
            <person name="Umeda M."/>
            <person name="Ward J.M."/>
            <person name="Watanabe Y."/>
            <person name="Yazaki K."/>
            <person name="Yokoyama R."/>
            <person name="Yoshitake Y."/>
            <person name="Yotsui I."/>
            <person name="Zachgo S."/>
            <person name="Schmutz J."/>
        </authorList>
    </citation>
    <scope>NUCLEOTIDE SEQUENCE [LARGE SCALE GENOMIC DNA]</scope>
    <source>
        <strain evidence="2">Tak-1</strain>
    </source>
</reference>
<sequence>MSLVIRFVGSSGGLHERFLDMIHVADTHSESLMIAIVFTLSLHDLLLFRATYIRDAIVGKEMRRGRGLNQEQSLWRLGRTTWGTHFVSICQVLDLYDLVVKVLEMIVKNATITVSKAKASRLFDAICCFDFVLMLHIMKSVLKISPILSEALQRYDQDILNVMDIVAISKYELQEIRSEEIVKMWSRNKMRDGYLANAICLFVERVLAQVIISDAII</sequence>
<dbReference type="AlphaFoldDB" id="A0A2R6WBQ9"/>
<dbReference type="EMBL" id="KZ772785">
    <property type="protein sequence ID" value="PTQ31286.1"/>
    <property type="molecule type" value="Genomic_DNA"/>
</dbReference>
<dbReference type="PANTHER" id="PTHR11697">
    <property type="entry name" value="GENERAL TRANSCRIPTION FACTOR 2-RELATED ZINC FINGER PROTEIN"/>
    <property type="match status" value="1"/>
</dbReference>
<evidence type="ECO:0000313" key="1">
    <source>
        <dbReference type="EMBL" id="PTQ31286.1"/>
    </source>
</evidence>
<dbReference type="InterPro" id="IPR055298">
    <property type="entry name" value="AtLOH3-like"/>
</dbReference>
<proteinExistence type="predicted"/>
<accession>A0A2R6WBQ9</accession>
<protein>
    <submittedName>
        <fullName evidence="1">Uncharacterized protein</fullName>
    </submittedName>
</protein>